<evidence type="ECO:0000313" key="13">
    <source>
        <dbReference type="EMBL" id="CAB0042685.1"/>
    </source>
</evidence>
<keyword evidence="6" id="KW-0418">Kinase</keyword>
<name>A0A6H5IWE3_9HYME</name>
<comment type="similarity">
    <text evidence="2">Belongs to the protein kinase superfamily. CMGC Ser/Thr protein kinase family. CDC2/CDKX subfamily.</text>
</comment>
<evidence type="ECO:0000313" key="14">
    <source>
        <dbReference type="Proteomes" id="UP000479190"/>
    </source>
</evidence>
<dbReference type="AlphaFoldDB" id="A0A6H5IWE3"/>
<dbReference type="InterPro" id="IPR017441">
    <property type="entry name" value="Protein_kinase_ATP_BS"/>
</dbReference>
<dbReference type="Gene3D" id="1.10.510.10">
    <property type="entry name" value="Transferase(Phosphotransferase) domain 1"/>
    <property type="match status" value="1"/>
</dbReference>
<evidence type="ECO:0000256" key="2">
    <source>
        <dbReference type="ARBA" id="ARBA00006485"/>
    </source>
</evidence>
<dbReference type="InterPro" id="IPR011009">
    <property type="entry name" value="Kinase-like_dom_sf"/>
</dbReference>
<dbReference type="Gene3D" id="3.30.200.20">
    <property type="entry name" value="Phosphorylase Kinase, domain 1"/>
    <property type="match status" value="1"/>
</dbReference>
<accession>A0A6H5IWE3</accession>
<feature type="region of interest" description="Disordered" evidence="11">
    <location>
        <begin position="356"/>
        <end position="382"/>
    </location>
</feature>
<dbReference type="FunFam" id="1.10.510.10:FF:000203">
    <property type="entry name" value="Cyclin-dependent kinase 9"/>
    <property type="match status" value="1"/>
</dbReference>
<feature type="domain" description="Protein kinase" evidence="12">
    <location>
        <begin position="40"/>
        <end position="333"/>
    </location>
</feature>
<keyword evidence="4" id="KW-0808">Transferase</keyword>
<dbReference type="GO" id="GO:0005634">
    <property type="term" value="C:nucleus"/>
    <property type="evidence" value="ECO:0007669"/>
    <property type="project" value="UniProtKB-SubCell"/>
</dbReference>
<dbReference type="GO" id="GO:0008353">
    <property type="term" value="F:RNA polymerase II CTD heptapeptide repeat kinase activity"/>
    <property type="evidence" value="ECO:0007669"/>
    <property type="project" value="TreeGrafter"/>
</dbReference>
<evidence type="ECO:0000256" key="5">
    <source>
        <dbReference type="ARBA" id="ARBA00022741"/>
    </source>
</evidence>
<reference evidence="13 14" key="1">
    <citation type="submission" date="2020-02" db="EMBL/GenBank/DDBJ databases">
        <authorList>
            <person name="Ferguson B K."/>
        </authorList>
    </citation>
    <scope>NUCLEOTIDE SEQUENCE [LARGE SCALE GENOMIC DNA]</scope>
</reference>
<evidence type="ECO:0000256" key="1">
    <source>
        <dbReference type="ARBA" id="ARBA00004123"/>
    </source>
</evidence>
<dbReference type="PANTHER" id="PTHR24056">
    <property type="entry name" value="CELL DIVISION PROTEIN KINASE"/>
    <property type="match status" value="1"/>
</dbReference>
<evidence type="ECO:0000256" key="7">
    <source>
        <dbReference type="ARBA" id="ARBA00022840"/>
    </source>
</evidence>
<keyword evidence="7 9" id="KW-0067">ATP-binding</keyword>
<evidence type="ECO:0000256" key="8">
    <source>
        <dbReference type="ARBA" id="ARBA00023242"/>
    </source>
</evidence>
<comment type="subcellular location">
    <subcellularLocation>
        <location evidence="1">Nucleus</location>
    </subcellularLocation>
</comment>
<dbReference type="Proteomes" id="UP000479190">
    <property type="component" value="Unassembled WGS sequence"/>
</dbReference>
<dbReference type="Pfam" id="PF00069">
    <property type="entry name" value="Pkinase"/>
    <property type="match status" value="1"/>
</dbReference>
<dbReference type="GO" id="GO:0005524">
    <property type="term" value="F:ATP binding"/>
    <property type="evidence" value="ECO:0007669"/>
    <property type="project" value="UniProtKB-UniRule"/>
</dbReference>
<feature type="binding site" evidence="9">
    <location>
        <position position="69"/>
    </location>
    <ligand>
        <name>ATP</name>
        <dbReference type="ChEBI" id="CHEBI:30616"/>
    </ligand>
</feature>
<dbReference type="GO" id="GO:0004693">
    <property type="term" value="F:cyclin-dependent protein serine/threonine kinase activity"/>
    <property type="evidence" value="ECO:0007669"/>
    <property type="project" value="TreeGrafter"/>
</dbReference>
<organism evidence="13 14">
    <name type="scientific">Trichogramma brassicae</name>
    <dbReference type="NCBI Taxonomy" id="86971"/>
    <lineage>
        <taxon>Eukaryota</taxon>
        <taxon>Metazoa</taxon>
        <taxon>Ecdysozoa</taxon>
        <taxon>Arthropoda</taxon>
        <taxon>Hexapoda</taxon>
        <taxon>Insecta</taxon>
        <taxon>Pterygota</taxon>
        <taxon>Neoptera</taxon>
        <taxon>Endopterygota</taxon>
        <taxon>Hymenoptera</taxon>
        <taxon>Apocrita</taxon>
        <taxon>Proctotrupomorpha</taxon>
        <taxon>Chalcidoidea</taxon>
        <taxon>Trichogrammatidae</taxon>
        <taxon>Trichogramma</taxon>
    </lineage>
</organism>
<dbReference type="PANTHER" id="PTHR24056:SF233">
    <property type="entry name" value="CYCLIN-DEPENDENT KINASE 9"/>
    <property type="match status" value="1"/>
</dbReference>
<dbReference type="SUPFAM" id="SSF56112">
    <property type="entry name" value="Protein kinase-like (PK-like)"/>
    <property type="match status" value="1"/>
</dbReference>
<dbReference type="OrthoDB" id="204883at2759"/>
<proteinExistence type="inferred from homology"/>
<keyword evidence="14" id="KW-1185">Reference proteome</keyword>
<dbReference type="InterPro" id="IPR000719">
    <property type="entry name" value="Prot_kinase_dom"/>
</dbReference>
<dbReference type="SMART" id="SM00220">
    <property type="entry name" value="S_TKc"/>
    <property type="match status" value="1"/>
</dbReference>
<evidence type="ECO:0000259" key="12">
    <source>
        <dbReference type="PROSITE" id="PS50011"/>
    </source>
</evidence>
<evidence type="ECO:0000256" key="3">
    <source>
        <dbReference type="ARBA" id="ARBA00022527"/>
    </source>
</evidence>
<dbReference type="InterPro" id="IPR050108">
    <property type="entry name" value="CDK"/>
</dbReference>
<gene>
    <name evidence="13" type="ORF">TBRA_LOCUS14291</name>
</gene>
<evidence type="ECO:0000256" key="4">
    <source>
        <dbReference type="ARBA" id="ARBA00022679"/>
    </source>
</evidence>
<dbReference type="EMBL" id="CADCXV010001216">
    <property type="protein sequence ID" value="CAB0042685.1"/>
    <property type="molecule type" value="Genomic_DNA"/>
</dbReference>
<evidence type="ECO:0000256" key="9">
    <source>
        <dbReference type="PROSITE-ProRule" id="PRU10141"/>
    </source>
</evidence>
<dbReference type="InterPro" id="IPR008271">
    <property type="entry name" value="Ser/Thr_kinase_AS"/>
</dbReference>
<keyword evidence="5 9" id="KW-0547">Nucleotide-binding</keyword>
<protein>
    <recommendedName>
        <fullName evidence="12">Protein kinase domain-containing protein</fullName>
    </recommendedName>
</protein>
<dbReference type="PROSITE" id="PS50011">
    <property type="entry name" value="PROTEIN_KINASE_DOM"/>
    <property type="match status" value="1"/>
</dbReference>
<evidence type="ECO:0000256" key="11">
    <source>
        <dbReference type="SAM" id="MobiDB-lite"/>
    </source>
</evidence>
<dbReference type="PROSITE" id="PS00108">
    <property type="entry name" value="PROTEIN_KINASE_ST"/>
    <property type="match status" value="1"/>
</dbReference>
<sequence>MARSPSPMQINARINMDSKEKDEYLTQSSFDRVALDGDNYNKIEIIGSGTYGEVYKAVRVKYGSLVAMKKIFTEDEKSFPISALREIKLVRLMEHENIVKFIEVARSQALNDGRFPSYYMVFEFCDHDLAGLLSNEEINFEPAEIKMIIKMLCDALHYIHANHVAHRDLKPANILMTREGVLKLADFGLARTISARREPQRYTNVVVTLWYRAPELLLGEQYYSGNKVDMWAVGCIMAELWTRSPLLQTDTETQQLNLVTFLCGSVDEADWPEVKNLPLYETIELRKGLERKVLPKLRKFVEDRSCLDLIDRLLVLNPKKRLDADQVYEHDYFFTEPWPRELKNLMQSITTSNFEKTNAYQQQQRQQEANSGNHGSYEDRIY</sequence>
<evidence type="ECO:0000256" key="10">
    <source>
        <dbReference type="RuleBase" id="RU000304"/>
    </source>
</evidence>
<keyword evidence="3 10" id="KW-0723">Serine/threonine-protein kinase</keyword>
<evidence type="ECO:0000256" key="6">
    <source>
        <dbReference type="ARBA" id="ARBA00022777"/>
    </source>
</evidence>
<dbReference type="PROSITE" id="PS00107">
    <property type="entry name" value="PROTEIN_KINASE_ATP"/>
    <property type="match status" value="1"/>
</dbReference>
<keyword evidence="8" id="KW-0539">Nucleus</keyword>